<feature type="transmembrane region" description="Helical" evidence="8">
    <location>
        <begin position="382"/>
        <end position="405"/>
    </location>
</feature>
<feature type="transmembrane region" description="Helical" evidence="8">
    <location>
        <begin position="411"/>
        <end position="433"/>
    </location>
</feature>
<dbReference type="EMBL" id="JAADJU010000006">
    <property type="protein sequence ID" value="NMP27825.1"/>
    <property type="molecule type" value="Genomic_DNA"/>
</dbReference>
<evidence type="ECO:0000256" key="6">
    <source>
        <dbReference type="ARBA" id="ARBA00023136"/>
    </source>
</evidence>
<dbReference type="SUPFAM" id="SSF103473">
    <property type="entry name" value="MFS general substrate transporter"/>
    <property type="match status" value="1"/>
</dbReference>
<dbReference type="PIRSF" id="PIRSF002808">
    <property type="entry name" value="Hexose_phosphate_transp"/>
    <property type="match status" value="1"/>
</dbReference>
<evidence type="ECO:0000256" key="3">
    <source>
        <dbReference type="ARBA" id="ARBA00022475"/>
    </source>
</evidence>
<sequence>MSVQSITTENKQTHVRYIILLIIFIITAVNYADRVTLSIAGTEVSKSLGLDVVDLGKIFSAFGISYLLMQLPGGWLLDRFGTIKVYTYSLVFWSFFTLLQGFVGWFPVAYAVMSLFLLQFLLGFAEAPAFPANARMVAAWFPAKERATASSIFNAAQYFSLAIFSPFLGWLTYAWGWQNVFVVMGVIGFVLTIFWVKFVRNPLDHPGVSASELKYIEQGGAVVNMDQDRSKTGKKGPKWDYVRQLLSSRMMLGIFFGQYFLNTITWFFLTWFPIYLVQEKGMSILKVGLIASIPAMCGFCGGILGGVVSDHLLKRGFSLTAARKIPIVCGMILASGIILCNYTNNNVLVVALMALAFFGKGFGALGWPVIADTAPKEMVGMCGAIFNIFGNVASIVTPLLIGYLVKGLHSFNSALIFVGCSALMSMLCYLLVVGEIKRLEFKKN</sequence>
<keyword evidence="4 8" id="KW-0812">Transmembrane</keyword>
<dbReference type="Gene3D" id="1.20.1250.20">
    <property type="entry name" value="MFS general substrate transporter like domains"/>
    <property type="match status" value="2"/>
</dbReference>
<dbReference type="FunFam" id="1.20.1250.20:FF:000010">
    <property type="entry name" value="Probable glucarate transporter"/>
    <property type="match status" value="1"/>
</dbReference>
<protein>
    <submittedName>
        <fullName evidence="10">MFS transporter</fullName>
    </submittedName>
</protein>
<comment type="similarity">
    <text evidence="7">Belongs to the major facilitator superfamily. Phthalate permease family.</text>
</comment>
<comment type="subcellular location">
    <subcellularLocation>
        <location evidence="1">Cell membrane</location>
        <topology evidence="1">Multi-pass membrane protein</topology>
    </subcellularLocation>
</comment>
<evidence type="ECO:0000256" key="8">
    <source>
        <dbReference type="SAM" id="Phobius"/>
    </source>
</evidence>
<evidence type="ECO:0000256" key="1">
    <source>
        <dbReference type="ARBA" id="ARBA00004651"/>
    </source>
</evidence>
<feature type="domain" description="Major facilitator superfamily (MFS) profile" evidence="9">
    <location>
        <begin position="19"/>
        <end position="437"/>
    </location>
</feature>
<dbReference type="InterPro" id="IPR000849">
    <property type="entry name" value="Sugar_P_transporter"/>
</dbReference>
<feature type="transmembrane region" description="Helical" evidence="8">
    <location>
        <begin position="350"/>
        <end position="370"/>
    </location>
</feature>
<dbReference type="PROSITE" id="PS50850">
    <property type="entry name" value="MFS"/>
    <property type="match status" value="1"/>
</dbReference>
<dbReference type="PANTHER" id="PTHR11662">
    <property type="entry name" value="SOLUTE CARRIER FAMILY 17"/>
    <property type="match status" value="1"/>
</dbReference>
<keyword evidence="2" id="KW-0813">Transport</keyword>
<dbReference type="InterPro" id="IPR020846">
    <property type="entry name" value="MFS_dom"/>
</dbReference>
<evidence type="ECO:0000256" key="2">
    <source>
        <dbReference type="ARBA" id="ARBA00022448"/>
    </source>
</evidence>
<name>A0A848MJG1_9GAMM</name>
<gene>
    <name evidence="10" type="ORF">GW590_13245</name>
</gene>
<feature type="transmembrane region" description="Helical" evidence="8">
    <location>
        <begin position="252"/>
        <end position="277"/>
    </location>
</feature>
<reference evidence="10 11" key="1">
    <citation type="submission" date="2020-01" db="EMBL/GenBank/DDBJ databases">
        <authorList>
            <person name="Lee S.D."/>
        </authorList>
    </citation>
    <scope>NUCLEOTIDE SEQUENCE [LARGE SCALE GENOMIC DNA]</scope>
    <source>
        <strain evidence="10 11">SAP-1</strain>
    </source>
</reference>
<evidence type="ECO:0000256" key="7">
    <source>
        <dbReference type="ARBA" id="ARBA00038514"/>
    </source>
</evidence>
<keyword evidence="5 8" id="KW-1133">Transmembrane helix</keyword>
<reference evidence="10 11" key="2">
    <citation type="submission" date="2020-06" db="EMBL/GenBank/DDBJ databases">
        <title>Polyphasic characterization of a Rahnella strain isolated from tree sap.</title>
        <authorList>
            <person name="Kim I.S."/>
        </authorList>
    </citation>
    <scope>NUCLEOTIDE SEQUENCE [LARGE SCALE GENOMIC DNA]</scope>
    <source>
        <strain evidence="10 11">SAP-1</strain>
    </source>
</reference>
<feature type="transmembrane region" description="Helical" evidence="8">
    <location>
        <begin position="15"/>
        <end position="32"/>
    </location>
</feature>
<dbReference type="Pfam" id="PF07690">
    <property type="entry name" value="MFS_1"/>
    <property type="match status" value="2"/>
</dbReference>
<dbReference type="Proteomes" id="UP000585363">
    <property type="component" value="Unassembled WGS sequence"/>
</dbReference>
<keyword evidence="3" id="KW-1003">Cell membrane</keyword>
<evidence type="ECO:0000313" key="10">
    <source>
        <dbReference type="EMBL" id="NMP27825.1"/>
    </source>
</evidence>
<feature type="transmembrane region" description="Helical" evidence="8">
    <location>
        <begin position="325"/>
        <end position="344"/>
    </location>
</feature>
<keyword evidence="11" id="KW-1185">Reference proteome</keyword>
<dbReference type="InterPro" id="IPR036259">
    <property type="entry name" value="MFS_trans_sf"/>
</dbReference>
<dbReference type="CDD" id="cd17319">
    <property type="entry name" value="MFS_ExuT_GudP_like"/>
    <property type="match status" value="1"/>
</dbReference>
<feature type="transmembrane region" description="Helical" evidence="8">
    <location>
        <begin position="177"/>
        <end position="196"/>
    </location>
</feature>
<evidence type="ECO:0000313" key="11">
    <source>
        <dbReference type="Proteomes" id="UP000585363"/>
    </source>
</evidence>
<feature type="transmembrane region" description="Helical" evidence="8">
    <location>
        <begin position="58"/>
        <end position="78"/>
    </location>
</feature>
<dbReference type="GO" id="GO:0005886">
    <property type="term" value="C:plasma membrane"/>
    <property type="evidence" value="ECO:0007669"/>
    <property type="project" value="UniProtKB-SubCell"/>
</dbReference>
<dbReference type="AlphaFoldDB" id="A0A848MJG1"/>
<dbReference type="InterPro" id="IPR011701">
    <property type="entry name" value="MFS"/>
</dbReference>
<evidence type="ECO:0000256" key="4">
    <source>
        <dbReference type="ARBA" id="ARBA00022692"/>
    </source>
</evidence>
<keyword evidence="6 8" id="KW-0472">Membrane</keyword>
<accession>A0A848MJG1</accession>
<dbReference type="PANTHER" id="PTHR11662:SF399">
    <property type="entry name" value="FI19708P1-RELATED"/>
    <property type="match status" value="1"/>
</dbReference>
<dbReference type="RefSeq" id="WP_169403526.1">
    <property type="nucleotide sequence ID" value="NZ_JAADJU010000006.1"/>
</dbReference>
<feature type="transmembrane region" description="Helical" evidence="8">
    <location>
        <begin position="289"/>
        <end position="313"/>
    </location>
</feature>
<feature type="transmembrane region" description="Helical" evidence="8">
    <location>
        <begin position="85"/>
        <end position="103"/>
    </location>
</feature>
<dbReference type="GO" id="GO:0022857">
    <property type="term" value="F:transmembrane transporter activity"/>
    <property type="evidence" value="ECO:0007669"/>
    <property type="project" value="InterPro"/>
</dbReference>
<organism evidence="10 11">
    <name type="scientific">Rouxiella aceris</name>
    <dbReference type="NCBI Taxonomy" id="2703884"/>
    <lineage>
        <taxon>Bacteria</taxon>
        <taxon>Pseudomonadati</taxon>
        <taxon>Pseudomonadota</taxon>
        <taxon>Gammaproteobacteria</taxon>
        <taxon>Enterobacterales</taxon>
        <taxon>Yersiniaceae</taxon>
        <taxon>Rouxiella</taxon>
    </lineage>
</organism>
<evidence type="ECO:0000259" key="9">
    <source>
        <dbReference type="PROSITE" id="PS50850"/>
    </source>
</evidence>
<dbReference type="InterPro" id="IPR050382">
    <property type="entry name" value="MFS_Na/Anion_cotransporter"/>
</dbReference>
<dbReference type="NCBIfam" id="TIGR00893">
    <property type="entry name" value="2A0114"/>
    <property type="match status" value="1"/>
</dbReference>
<comment type="caution">
    <text evidence="10">The sequence shown here is derived from an EMBL/GenBank/DDBJ whole genome shotgun (WGS) entry which is preliminary data.</text>
</comment>
<proteinExistence type="inferred from homology"/>
<evidence type="ECO:0000256" key="5">
    <source>
        <dbReference type="ARBA" id="ARBA00022989"/>
    </source>
</evidence>